<evidence type="ECO:0000313" key="3">
    <source>
        <dbReference type="EMBL" id="PRX56013.1"/>
    </source>
</evidence>
<sequence>MRHFISVLFLLLNATFANAQQDSISPPPVPRDSTRNKLPLKSKGMDSLSQKKEGTTAIKDYKIISYSRDTTFLDTSLTIQKEYKYNFLRRDDFELIPFANIGQPYNTLGVQFSDRHYYPRLGALGRNFNYQETEEINYYDVATPVSDLMFKTTLEQGQLLDALLAFNVNKRLNLSVGFKGFRSLGKYQFNQAQSGNFKTTFNYRTENDRYRIRGHIAAQDLDSEENGGIANREQFENDPEGDFTDRVRIDVLFTNANNRILGKRYYFDHQFLLFGGEQDSIKKRKSQVRIGHEFNYETKFYEFVQTAQENAFGEDVFLTPIEDKARLKTMFNRVSAEFSNSTLGRITGNASLYNYNYFFNSILITDTQTIQNQIEGEEISVGGTYFNQFGNLVLKGDVNYTVSGELTGNAFNFSSIYQINENTTVSGGVHLASRLPNFNYLLYQSDYQNFNWQNDSLFEKQQNQAITFNLDSNKWGLLEAEYSAIDNYSFFASTITDEQRAAGLAETAFVRPFQESETVNHLRIKYFKEFKWRKWALANTVLFQDVTQNQQVLNVPELITRNSLYFSSDVFKKAMYLQTGVTFKYFTSYNMNAYHPLLGEFYIQNEEEFGGFPLLDFFINARVKQTRIYFKLEHFNSSFSEPIFYSAPNYPYRDFVIRFGLVWNFFS</sequence>
<dbReference type="AlphaFoldDB" id="A0A2T0MEM3"/>
<accession>A0A2T0MEM3</accession>
<keyword evidence="4" id="KW-1185">Reference proteome</keyword>
<dbReference type="RefSeq" id="WP_106143036.1">
    <property type="nucleotide sequence ID" value="NZ_PVYX01000001.1"/>
</dbReference>
<evidence type="ECO:0000313" key="4">
    <source>
        <dbReference type="Proteomes" id="UP000237640"/>
    </source>
</evidence>
<proteinExistence type="predicted"/>
<reference evidence="3 4" key="1">
    <citation type="submission" date="2018-03" db="EMBL/GenBank/DDBJ databases">
        <title>Genomic Encyclopedia of Archaeal and Bacterial Type Strains, Phase II (KMG-II): from individual species to whole genera.</title>
        <authorList>
            <person name="Goeker M."/>
        </authorList>
    </citation>
    <scope>NUCLEOTIDE SEQUENCE [LARGE SCALE GENOMIC DNA]</scope>
    <source>
        <strain evidence="3 4">DSM 25027</strain>
    </source>
</reference>
<dbReference type="Pfam" id="PF14121">
    <property type="entry name" value="Porin_10"/>
    <property type="match status" value="1"/>
</dbReference>
<protein>
    <submittedName>
        <fullName evidence="3">Putative beta-barrel porin</fullName>
    </submittedName>
</protein>
<evidence type="ECO:0000256" key="1">
    <source>
        <dbReference type="SAM" id="MobiDB-lite"/>
    </source>
</evidence>
<feature type="signal peptide" evidence="2">
    <location>
        <begin position="1"/>
        <end position="19"/>
    </location>
</feature>
<evidence type="ECO:0000256" key="2">
    <source>
        <dbReference type="SAM" id="SignalP"/>
    </source>
</evidence>
<name>A0A2T0MEM3_9FLAO</name>
<comment type="caution">
    <text evidence="3">The sequence shown here is derived from an EMBL/GenBank/DDBJ whole genome shotgun (WGS) entry which is preliminary data.</text>
</comment>
<organism evidence="3 4">
    <name type="scientific">Flagellimonas meridianipacifica</name>
    <dbReference type="NCBI Taxonomy" id="1080225"/>
    <lineage>
        <taxon>Bacteria</taxon>
        <taxon>Pseudomonadati</taxon>
        <taxon>Bacteroidota</taxon>
        <taxon>Flavobacteriia</taxon>
        <taxon>Flavobacteriales</taxon>
        <taxon>Flavobacteriaceae</taxon>
        <taxon>Flagellimonas</taxon>
    </lineage>
</organism>
<gene>
    <name evidence="3" type="ORF">CLV81_0001</name>
</gene>
<dbReference type="Proteomes" id="UP000237640">
    <property type="component" value="Unassembled WGS sequence"/>
</dbReference>
<dbReference type="InterPro" id="IPR025631">
    <property type="entry name" value="Porin_10"/>
</dbReference>
<dbReference type="EMBL" id="PVYX01000001">
    <property type="protein sequence ID" value="PRX56013.1"/>
    <property type="molecule type" value="Genomic_DNA"/>
</dbReference>
<dbReference type="OrthoDB" id="9812454at2"/>
<keyword evidence="2" id="KW-0732">Signal</keyword>
<feature type="region of interest" description="Disordered" evidence="1">
    <location>
        <begin position="21"/>
        <end position="51"/>
    </location>
</feature>
<feature type="chain" id="PRO_5015530733" evidence="2">
    <location>
        <begin position="20"/>
        <end position="667"/>
    </location>
</feature>